<dbReference type="EMBL" id="JAIZPD010000018">
    <property type="protein sequence ID" value="KAH0958021.1"/>
    <property type="molecule type" value="Genomic_DNA"/>
</dbReference>
<evidence type="ECO:0000256" key="3">
    <source>
        <dbReference type="SAM" id="SignalP"/>
    </source>
</evidence>
<protein>
    <submittedName>
        <fullName evidence="4">Acetylesterase</fullName>
    </submittedName>
</protein>
<dbReference type="OrthoDB" id="1600564at2759"/>
<accession>A0A9P8SCX5</accession>
<reference evidence="4" key="1">
    <citation type="submission" date="2021-09" db="EMBL/GenBank/DDBJ databases">
        <title>A high-quality genome of the endoparasitic fungus Hirsutella rhossiliensis with a comparison of Hirsutella genomes reveals transposable elements contributing to genome size variation.</title>
        <authorList>
            <person name="Lin R."/>
            <person name="Jiao Y."/>
            <person name="Sun X."/>
            <person name="Ling J."/>
            <person name="Xie B."/>
            <person name="Cheng X."/>
        </authorList>
    </citation>
    <scope>NUCLEOTIDE SEQUENCE</scope>
    <source>
        <strain evidence="4">HR02</strain>
    </source>
</reference>
<keyword evidence="1" id="KW-0378">Hydrolase</keyword>
<dbReference type="GO" id="GO:0016787">
    <property type="term" value="F:hydrolase activity"/>
    <property type="evidence" value="ECO:0007669"/>
    <property type="project" value="UniProtKB-KW"/>
</dbReference>
<evidence type="ECO:0000313" key="4">
    <source>
        <dbReference type="EMBL" id="KAH0958021.1"/>
    </source>
</evidence>
<organism evidence="4 5">
    <name type="scientific">Hirsutella rhossiliensis</name>
    <dbReference type="NCBI Taxonomy" id="111463"/>
    <lineage>
        <taxon>Eukaryota</taxon>
        <taxon>Fungi</taxon>
        <taxon>Dikarya</taxon>
        <taxon>Ascomycota</taxon>
        <taxon>Pezizomycotina</taxon>
        <taxon>Sordariomycetes</taxon>
        <taxon>Hypocreomycetidae</taxon>
        <taxon>Hypocreales</taxon>
        <taxon>Ophiocordycipitaceae</taxon>
        <taxon>Hirsutella</taxon>
    </lineage>
</organism>
<feature type="signal peptide" evidence="3">
    <location>
        <begin position="1"/>
        <end position="17"/>
    </location>
</feature>
<feature type="chain" id="PRO_5040383273" evidence="3">
    <location>
        <begin position="18"/>
        <end position="344"/>
    </location>
</feature>
<keyword evidence="5" id="KW-1185">Reference proteome</keyword>
<sequence>MATKLLLAALAVGASVGATPGRHHHAAEMDNLITFGDSYTDEGRSDYFVRHHAAPPEGLVLPPNNATFSGGYAWSRLVARRTGAASYNYAVAGAMCSDALVDRFADIIGGPFPSVLDYEVPAFEADVADAANRRRRNNSSHHRDDGDGSRLFPDRRRRRADNSVYATLASFADCVWAVFDRLHHAGGRRFVLVNQLPLELAPMYARPGVFGQGSARFLRDPAAHNVTEFRDKLRQYTTAVNTMFEYGVPFHLRRWPDAVFSLLDAHAIVTDVHADPAGYLDAPANATAPYRRCTQACVNAPEPLSSFVWFDELHPSERMQEIFAKHFTDLVVHGRSKYGKRYHG</sequence>
<dbReference type="PANTHER" id="PTHR45648:SF22">
    <property type="entry name" value="GDSL LIPASE_ACYLHYDROLASE FAMILY PROTEIN (AFU_ORTHOLOGUE AFUA_4G14700)"/>
    <property type="match status" value="1"/>
</dbReference>
<dbReference type="SUPFAM" id="SSF52266">
    <property type="entry name" value="SGNH hydrolase"/>
    <property type="match status" value="1"/>
</dbReference>
<dbReference type="Gene3D" id="3.40.50.1110">
    <property type="entry name" value="SGNH hydrolase"/>
    <property type="match status" value="1"/>
</dbReference>
<dbReference type="InterPro" id="IPR051058">
    <property type="entry name" value="GDSL_Est/Lipase"/>
</dbReference>
<dbReference type="InterPro" id="IPR036514">
    <property type="entry name" value="SGNH_hydro_sf"/>
</dbReference>
<evidence type="ECO:0000256" key="2">
    <source>
        <dbReference type="SAM" id="MobiDB-lite"/>
    </source>
</evidence>
<feature type="compositionally biased region" description="Basic and acidic residues" evidence="2">
    <location>
        <begin position="141"/>
        <end position="154"/>
    </location>
</feature>
<name>A0A9P8SCX5_9HYPO</name>
<dbReference type="PANTHER" id="PTHR45648">
    <property type="entry name" value="GDSL LIPASE/ACYLHYDROLASE FAMILY PROTEIN (AFU_ORTHOLOGUE AFUA_4G14700)"/>
    <property type="match status" value="1"/>
</dbReference>
<evidence type="ECO:0000256" key="1">
    <source>
        <dbReference type="ARBA" id="ARBA00022801"/>
    </source>
</evidence>
<dbReference type="Proteomes" id="UP000824596">
    <property type="component" value="Unassembled WGS sequence"/>
</dbReference>
<gene>
    <name evidence="4" type="ORF">HRG_11114</name>
</gene>
<keyword evidence="3" id="KW-0732">Signal</keyword>
<dbReference type="AlphaFoldDB" id="A0A9P8SCX5"/>
<proteinExistence type="predicted"/>
<dbReference type="GeneID" id="68360242"/>
<feature type="region of interest" description="Disordered" evidence="2">
    <location>
        <begin position="131"/>
        <end position="154"/>
    </location>
</feature>
<evidence type="ECO:0000313" key="5">
    <source>
        <dbReference type="Proteomes" id="UP000824596"/>
    </source>
</evidence>
<comment type="caution">
    <text evidence="4">The sequence shown here is derived from an EMBL/GenBank/DDBJ whole genome shotgun (WGS) entry which is preliminary data.</text>
</comment>
<dbReference type="RefSeq" id="XP_044715535.1">
    <property type="nucleotide sequence ID" value="XM_044869584.1"/>
</dbReference>